<dbReference type="EMBL" id="VXIV02003144">
    <property type="protein sequence ID" value="KAF6020810.1"/>
    <property type="molecule type" value="Genomic_DNA"/>
</dbReference>
<comment type="caution">
    <text evidence="12">The sequence shown here is derived from an EMBL/GenBank/DDBJ whole genome shotgun (WGS) entry which is preliminary data.</text>
</comment>
<dbReference type="PROSITE" id="PS50157">
    <property type="entry name" value="ZINC_FINGER_C2H2_2"/>
    <property type="match status" value="8"/>
</dbReference>
<dbReference type="GO" id="GO:0000978">
    <property type="term" value="F:RNA polymerase II cis-regulatory region sequence-specific DNA binding"/>
    <property type="evidence" value="ECO:0007669"/>
    <property type="project" value="TreeGrafter"/>
</dbReference>
<accession>A0A7J7J3M7</accession>
<dbReference type="OrthoDB" id="10042249at2759"/>
<sequence length="1036" mass="113628">MSKLLSPSNLVASSSASTVSLPVSMSVSSSEVNNHCHTPVSHVQSTKTTPKLSTLYFQSSVCKSAPHNSSSQPLVFNTSSSLQATRSLVDSCVQETLNSPSTSTLITKPTTQISPTPVSTAHQRLSILRRRFSQPKSRSTVSFDDSVVDSATLKKSIDESQLAAPVVTTTQTSAVSSVSCQSDAIPHGPSICTSIIYQPPSSPGKLLISKDVTVMNDPDTLSPTNSHIIAECQTHYCTLQLKLMSAKLYTSVSPTLSSYKADESDCIKSACVDMTVPLNCYKQEWRDQSYTICNIDLRSILTHSSYWQYKNKMRVMQSMTPSGADVIVQANTNISLATTVHQPIKSSASTCASLVSNAEAPSRSQSSSSTCSINVKELKEIAPPPVNSSESSYNRKNVLLRSISTPNASAPENQSKLIAGGFKSDEDYVYIRGRGKGKYVCQQCGIRCRKPSMLKKHIRTHTDLRPYSCKHCKFSFKTKGNLTKHMRSKAHHRRCLELNIVPVPSTVDDSQIDADILATQQKLSRESKIKGVKISEQTEGDAEASEDEEDNTSDDDSSTDGALHINEDAIDTDDTDSKCTDIELPSVSNASLRRVHSMPAQHMANSFDSPSVMDTLPQPAEKEPDSSSQDGQPPLKKKKKKNILNLSLPAIRNIEDDIARSLLDLSQTPVHANTTPVIPPSYHTPADTSYASTSFPTKAVDFSSRAQSTLRRLSVVKSAKPGLHHEQSAGTSFEECDEPIDLRIQPKPSDLKFICELCRAIFNSQDSLNIHMKLHDGPVVQVNNRSNKHMLAHSGGSLDANTSGQQSAPEVQPQTPNLLKRQYAVSIFDSEADEDGIDVHTKVEPGEKLSDSLAKRKCPYCSKIFVNESYLPIHIKSHHLITQEYVCTYKNCGKKFTNKQDLTYHLGTHALDDSDQYQPISIPKCGICEKTFKSISSLKQHIHHHAEARPHVCEYCDAGFTTAQSLKHHLKTHTQERPYVCGECGATFARSDHLTQHNKTHKKQLAASSAHNRSYERPTILSASGNVSLLRSSSLC</sequence>
<dbReference type="GO" id="GO:0008270">
    <property type="term" value="F:zinc ion binding"/>
    <property type="evidence" value="ECO:0007669"/>
    <property type="project" value="UniProtKB-KW"/>
</dbReference>
<evidence type="ECO:0000256" key="2">
    <source>
        <dbReference type="ARBA" id="ARBA00022723"/>
    </source>
</evidence>
<protein>
    <recommendedName>
        <fullName evidence="11">C2H2-type domain-containing protein</fullName>
    </recommendedName>
</protein>
<dbReference type="InterPro" id="IPR036236">
    <property type="entry name" value="Znf_C2H2_sf"/>
</dbReference>
<proteinExistence type="predicted"/>
<keyword evidence="4 9" id="KW-0863">Zinc-finger</keyword>
<feature type="domain" description="C2H2-type" evidence="11">
    <location>
        <begin position="951"/>
        <end position="978"/>
    </location>
</feature>
<feature type="domain" description="C2H2-type" evidence="11">
    <location>
        <begin position="753"/>
        <end position="780"/>
    </location>
</feature>
<feature type="region of interest" description="Disordered" evidence="10">
    <location>
        <begin position="525"/>
        <end position="581"/>
    </location>
</feature>
<feature type="compositionally biased region" description="Polar residues" evidence="10">
    <location>
        <begin position="799"/>
        <end position="816"/>
    </location>
</feature>
<feature type="domain" description="C2H2-type" evidence="11">
    <location>
        <begin position="467"/>
        <end position="491"/>
    </location>
</feature>
<keyword evidence="6" id="KW-0805">Transcription regulation</keyword>
<evidence type="ECO:0000256" key="5">
    <source>
        <dbReference type="ARBA" id="ARBA00022833"/>
    </source>
</evidence>
<keyword evidence="7" id="KW-0804">Transcription</keyword>
<dbReference type="InterPro" id="IPR051969">
    <property type="entry name" value="Zinc-finger_DNA-bd_regulators"/>
</dbReference>
<name>A0A7J7J3M7_BUGNE</name>
<comment type="subcellular location">
    <subcellularLocation>
        <location evidence="1">Nucleus</location>
    </subcellularLocation>
</comment>
<dbReference type="SUPFAM" id="SSF57667">
    <property type="entry name" value="beta-beta-alpha zinc fingers"/>
    <property type="match status" value="4"/>
</dbReference>
<dbReference type="PANTHER" id="PTHR45944">
    <property type="entry name" value="SCHNURRI, ISOFORM F"/>
    <property type="match status" value="1"/>
</dbReference>
<evidence type="ECO:0000256" key="9">
    <source>
        <dbReference type="PROSITE-ProRule" id="PRU00042"/>
    </source>
</evidence>
<feature type="domain" description="C2H2-type" evidence="11">
    <location>
        <begin position="856"/>
        <end position="878"/>
    </location>
</feature>
<dbReference type="FunFam" id="3.30.160.60:FF:000083">
    <property type="entry name" value="Immunodeficiency virus type I enhancer binding protein 1"/>
    <property type="match status" value="1"/>
</dbReference>
<evidence type="ECO:0000256" key="3">
    <source>
        <dbReference type="ARBA" id="ARBA00022737"/>
    </source>
</evidence>
<feature type="domain" description="C2H2-type" evidence="11">
    <location>
        <begin position="885"/>
        <end position="914"/>
    </location>
</feature>
<dbReference type="Gene3D" id="3.30.160.60">
    <property type="entry name" value="Classic Zinc Finger"/>
    <property type="match status" value="5"/>
</dbReference>
<evidence type="ECO:0000256" key="4">
    <source>
        <dbReference type="ARBA" id="ARBA00022771"/>
    </source>
</evidence>
<evidence type="ECO:0000313" key="13">
    <source>
        <dbReference type="Proteomes" id="UP000593567"/>
    </source>
</evidence>
<dbReference type="FunFam" id="3.30.160.60:FF:000417">
    <property type="entry name" value="Zinc finger protein"/>
    <property type="match status" value="1"/>
</dbReference>
<dbReference type="FunFam" id="3.30.160.60:FF:000145">
    <property type="entry name" value="Zinc finger protein 574"/>
    <property type="match status" value="1"/>
</dbReference>
<dbReference type="GO" id="GO:0000981">
    <property type="term" value="F:DNA-binding transcription factor activity, RNA polymerase II-specific"/>
    <property type="evidence" value="ECO:0007669"/>
    <property type="project" value="TreeGrafter"/>
</dbReference>
<keyword evidence="5" id="KW-0862">Zinc</keyword>
<dbReference type="GO" id="GO:0005634">
    <property type="term" value="C:nucleus"/>
    <property type="evidence" value="ECO:0007669"/>
    <property type="project" value="UniProtKB-SubCell"/>
</dbReference>
<evidence type="ECO:0000256" key="10">
    <source>
        <dbReference type="SAM" id="MobiDB-lite"/>
    </source>
</evidence>
<dbReference type="AlphaFoldDB" id="A0A7J7J3M7"/>
<evidence type="ECO:0000259" key="11">
    <source>
        <dbReference type="PROSITE" id="PS50157"/>
    </source>
</evidence>
<dbReference type="SMART" id="SM00451">
    <property type="entry name" value="ZnF_U1"/>
    <property type="match status" value="2"/>
</dbReference>
<feature type="region of interest" description="Disordered" evidence="10">
    <location>
        <begin position="791"/>
        <end position="816"/>
    </location>
</feature>
<dbReference type="PROSITE" id="PS00028">
    <property type="entry name" value="ZINC_FINGER_C2H2_1"/>
    <property type="match status" value="7"/>
</dbReference>
<dbReference type="InterPro" id="IPR013087">
    <property type="entry name" value="Znf_C2H2_type"/>
</dbReference>
<dbReference type="Pfam" id="PF12874">
    <property type="entry name" value="zf-met"/>
    <property type="match status" value="2"/>
</dbReference>
<dbReference type="SMART" id="SM00355">
    <property type="entry name" value="ZnF_C2H2"/>
    <property type="match status" value="8"/>
</dbReference>
<keyword evidence="3" id="KW-0677">Repeat</keyword>
<keyword evidence="8" id="KW-0539">Nucleus</keyword>
<feature type="domain" description="C2H2-type" evidence="11">
    <location>
        <begin position="439"/>
        <end position="466"/>
    </location>
</feature>
<feature type="compositionally biased region" description="Acidic residues" evidence="10">
    <location>
        <begin position="538"/>
        <end position="558"/>
    </location>
</feature>
<evidence type="ECO:0000256" key="7">
    <source>
        <dbReference type="ARBA" id="ARBA00023163"/>
    </source>
</evidence>
<reference evidence="12" key="1">
    <citation type="submission" date="2020-06" db="EMBL/GenBank/DDBJ databases">
        <title>Draft genome of Bugula neritina, a colonial animal packing powerful symbionts and potential medicines.</title>
        <authorList>
            <person name="Rayko M."/>
        </authorList>
    </citation>
    <scope>NUCLEOTIDE SEQUENCE [LARGE SCALE GENOMIC DNA]</scope>
    <source>
        <strain evidence="12">Kwan_BN1</strain>
    </source>
</reference>
<feature type="region of interest" description="Disordered" evidence="10">
    <location>
        <begin position="604"/>
        <end position="641"/>
    </location>
</feature>
<evidence type="ECO:0000256" key="8">
    <source>
        <dbReference type="ARBA" id="ARBA00023242"/>
    </source>
</evidence>
<dbReference type="PANTHER" id="PTHR45944:SF2">
    <property type="entry name" value="SCHNURRI, ISOFORM F"/>
    <property type="match status" value="1"/>
</dbReference>
<feature type="domain" description="C2H2-type" evidence="11">
    <location>
        <begin position="923"/>
        <end position="950"/>
    </location>
</feature>
<feature type="domain" description="C2H2-type" evidence="11">
    <location>
        <begin position="979"/>
        <end position="1006"/>
    </location>
</feature>
<dbReference type="Pfam" id="PF00096">
    <property type="entry name" value="zf-C2H2"/>
    <property type="match status" value="5"/>
</dbReference>
<organism evidence="12 13">
    <name type="scientific">Bugula neritina</name>
    <name type="common">Brown bryozoan</name>
    <name type="synonym">Sertularia neritina</name>
    <dbReference type="NCBI Taxonomy" id="10212"/>
    <lineage>
        <taxon>Eukaryota</taxon>
        <taxon>Metazoa</taxon>
        <taxon>Spiralia</taxon>
        <taxon>Lophotrochozoa</taxon>
        <taxon>Bryozoa</taxon>
        <taxon>Gymnolaemata</taxon>
        <taxon>Cheilostomatida</taxon>
        <taxon>Flustrina</taxon>
        <taxon>Buguloidea</taxon>
        <taxon>Bugulidae</taxon>
        <taxon>Bugula</taxon>
    </lineage>
</organism>
<dbReference type="Proteomes" id="UP000593567">
    <property type="component" value="Unassembled WGS sequence"/>
</dbReference>
<keyword evidence="2" id="KW-0479">Metal-binding</keyword>
<evidence type="ECO:0000313" key="12">
    <source>
        <dbReference type="EMBL" id="KAF6020810.1"/>
    </source>
</evidence>
<evidence type="ECO:0000256" key="6">
    <source>
        <dbReference type="ARBA" id="ARBA00023015"/>
    </source>
</evidence>
<keyword evidence="13" id="KW-1185">Reference proteome</keyword>
<dbReference type="InterPro" id="IPR003604">
    <property type="entry name" value="Matrin/U1-like-C_Znf_C2H2"/>
</dbReference>
<gene>
    <name evidence="12" type="ORF">EB796_020886</name>
</gene>
<evidence type="ECO:0000256" key="1">
    <source>
        <dbReference type="ARBA" id="ARBA00004123"/>
    </source>
</evidence>